<organism evidence="3 4">
    <name type="scientific">Noviherbaspirillum pedocola</name>
    <dbReference type="NCBI Taxonomy" id="2801341"/>
    <lineage>
        <taxon>Bacteria</taxon>
        <taxon>Pseudomonadati</taxon>
        <taxon>Pseudomonadota</taxon>
        <taxon>Betaproteobacteria</taxon>
        <taxon>Burkholderiales</taxon>
        <taxon>Oxalobacteraceae</taxon>
        <taxon>Noviherbaspirillum</taxon>
    </lineage>
</organism>
<evidence type="ECO:0008006" key="5">
    <source>
        <dbReference type="Google" id="ProtNLM"/>
    </source>
</evidence>
<proteinExistence type="predicted"/>
<feature type="compositionally biased region" description="Basic and acidic residues" evidence="1">
    <location>
        <begin position="68"/>
        <end position="96"/>
    </location>
</feature>
<gene>
    <name evidence="3" type="ORF">JJB74_16525</name>
</gene>
<evidence type="ECO:0000313" key="3">
    <source>
        <dbReference type="EMBL" id="MBK4736229.1"/>
    </source>
</evidence>
<dbReference type="AlphaFoldDB" id="A0A934T0G8"/>
<dbReference type="Proteomes" id="UP000622890">
    <property type="component" value="Unassembled WGS sequence"/>
</dbReference>
<dbReference type="RefSeq" id="WP_200593495.1">
    <property type="nucleotide sequence ID" value="NZ_JAEPBG010000007.1"/>
</dbReference>
<feature type="chain" id="PRO_5037619646" description="DUF4148 domain-containing protein" evidence="2">
    <location>
        <begin position="24"/>
        <end position="96"/>
    </location>
</feature>
<evidence type="ECO:0000256" key="1">
    <source>
        <dbReference type="SAM" id="MobiDB-lite"/>
    </source>
</evidence>
<evidence type="ECO:0000256" key="2">
    <source>
        <dbReference type="SAM" id="SignalP"/>
    </source>
</evidence>
<feature type="region of interest" description="Disordered" evidence="1">
    <location>
        <begin position="20"/>
        <end position="96"/>
    </location>
</feature>
<evidence type="ECO:0000313" key="4">
    <source>
        <dbReference type="Proteomes" id="UP000622890"/>
    </source>
</evidence>
<keyword evidence="2" id="KW-0732">Signal</keyword>
<comment type="caution">
    <text evidence="3">The sequence shown here is derived from an EMBL/GenBank/DDBJ whole genome shotgun (WGS) entry which is preliminary data.</text>
</comment>
<reference evidence="3" key="1">
    <citation type="submission" date="2021-01" db="EMBL/GenBank/DDBJ databases">
        <title>Genome sequence of strain Noviherbaspirillum sp. DKR-6.</title>
        <authorList>
            <person name="Chaudhary D.K."/>
        </authorList>
    </citation>
    <scope>NUCLEOTIDE SEQUENCE</scope>
    <source>
        <strain evidence="3">DKR-6</strain>
    </source>
</reference>
<name>A0A934T0G8_9BURK</name>
<protein>
    <recommendedName>
        <fullName evidence="5">DUF4148 domain-containing protein</fullName>
    </recommendedName>
</protein>
<dbReference type="EMBL" id="JAEPBG010000007">
    <property type="protein sequence ID" value="MBK4736229.1"/>
    <property type="molecule type" value="Genomic_DNA"/>
</dbReference>
<keyword evidence="4" id="KW-1185">Reference proteome</keyword>
<accession>A0A934T0G8</accession>
<feature type="signal peptide" evidence="2">
    <location>
        <begin position="1"/>
        <end position="23"/>
    </location>
</feature>
<feature type="compositionally biased region" description="Basic and acidic residues" evidence="1">
    <location>
        <begin position="24"/>
        <end position="50"/>
    </location>
</feature>
<sequence>MKQLLDTLVLVLALFAGDMSVHAQNDRVPEPRRPATVENGRFESDARNSRAESSQAPDQRGASASNERQGRLTPEERQTLRRQIDEAGHDLYKRKH</sequence>
<feature type="compositionally biased region" description="Polar residues" evidence="1">
    <location>
        <begin position="51"/>
        <end position="67"/>
    </location>
</feature>